<keyword evidence="1" id="KW-0812">Transmembrane</keyword>
<accession>A0A2U1T8G4</accession>
<name>A0A2U1T8G4_9CORY</name>
<feature type="transmembrane region" description="Helical" evidence="1">
    <location>
        <begin position="54"/>
        <end position="77"/>
    </location>
</feature>
<keyword evidence="1" id="KW-0472">Membrane</keyword>
<evidence type="ECO:0000313" key="2">
    <source>
        <dbReference type="EMBL" id="PWC02178.1"/>
    </source>
</evidence>
<keyword evidence="3" id="KW-1185">Reference proteome</keyword>
<gene>
    <name evidence="2" type="ORF">DF222_03575</name>
</gene>
<evidence type="ECO:0000256" key="1">
    <source>
        <dbReference type="SAM" id="Phobius"/>
    </source>
</evidence>
<dbReference type="InterPro" id="IPR021424">
    <property type="entry name" value="PorA"/>
</dbReference>
<dbReference type="Pfam" id="PF11271">
    <property type="entry name" value="PorA"/>
    <property type="match status" value="1"/>
</dbReference>
<dbReference type="Proteomes" id="UP000244989">
    <property type="component" value="Unassembled WGS sequence"/>
</dbReference>
<evidence type="ECO:0000313" key="3">
    <source>
        <dbReference type="Proteomes" id="UP000244989"/>
    </source>
</evidence>
<dbReference type="KEGG" id="cyz:C3B44_10820"/>
<keyword evidence="1" id="KW-1133">Transmembrane helix</keyword>
<proteinExistence type="predicted"/>
<comment type="caution">
    <text evidence="2">The sequence shown here is derived from an EMBL/GenBank/DDBJ whole genome shotgun (WGS) entry which is preliminary data.</text>
</comment>
<dbReference type="EMBL" id="QEEZ01000005">
    <property type="protein sequence ID" value="PWC02178.1"/>
    <property type="molecule type" value="Genomic_DNA"/>
</dbReference>
<dbReference type="AlphaFoldDB" id="A0A2U1T8G4"/>
<reference evidence="3" key="1">
    <citation type="submission" date="2018-04" db="EMBL/GenBank/DDBJ databases">
        <authorList>
            <person name="Liu S."/>
            <person name="Wang Z."/>
            <person name="Li J."/>
        </authorList>
    </citation>
    <scope>NUCLEOTIDE SEQUENCE [LARGE SCALE GENOMIC DNA]</scope>
    <source>
        <strain evidence="3">2189</strain>
    </source>
</reference>
<sequence length="430" mass="47733">MRHLPLFFVDGPGFQAWEDCARLYREGPRMGTLAHTAAEDVTQRPVLPVRALRWLVVTLLLALFVGAVVPPLVINFLKPLPVNETFTTATAPTPATVMHLGGSWPAGERNLPQDPECAQYRDTRDEAPLRCTIATAPASLEQTHTTSKGAERDELILEAHTEIIFDGEPLVLFDEHVTLDRGSALPVPGTPHTYRAYSAALSEEATAEGEARPGLRHFVPFNTERRSYLFSDPATGRDEPIDYIDPTAVGDLDAYVFAQDLNPVRIDATAPNAPIADLLLGNLDFNGRAERFYSDEELAALGLSADDDVELHTYLTSGREIVVEPDTGHVLDVDSYYYAFLARDAEEAENLAREHTDPNPSRTVFHLSGSWTEEMREARYDATAREVTQLRILQILAWIGRFFAVVATAAIAWLILRHRRALQSLPANER</sequence>
<feature type="transmembrane region" description="Helical" evidence="1">
    <location>
        <begin position="395"/>
        <end position="416"/>
    </location>
</feature>
<organism evidence="2 3">
    <name type="scientific">Corynebacterium yudongzhengii</name>
    <dbReference type="NCBI Taxonomy" id="2080740"/>
    <lineage>
        <taxon>Bacteria</taxon>
        <taxon>Bacillati</taxon>
        <taxon>Actinomycetota</taxon>
        <taxon>Actinomycetes</taxon>
        <taxon>Mycobacteriales</taxon>
        <taxon>Corynebacteriaceae</taxon>
        <taxon>Corynebacterium</taxon>
    </lineage>
</organism>
<protein>
    <submittedName>
        <fullName evidence="2">DUF3068 domain-containing protein</fullName>
    </submittedName>
</protein>